<keyword evidence="10" id="KW-1185">Reference proteome</keyword>
<evidence type="ECO:0000256" key="3">
    <source>
        <dbReference type="ARBA" id="ARBA00022448"/>
    </source>
</evidence>
<keyword evidence="4 8" id="KW-0812">Transmembrane</keyword>
<evidence type="ECO:0000256" key="1">
    <source>
        <dbReference type="ARBA" id="ARBA00004141"/>
    </source>
</evidence>
<feature type="transmembrane region" description="Helical" evidence="8">
    <location>
        <begin position="514"/>
        <end position="537"/>
    </location>
</feature>
<feature type="transmembrane region" description="Helical" evidence="8">
    <location>
        <begin position="230"/>
        <end position="250"/>
    </location>
</feature>
<dbReference type="EMBL" id="PZQS01000004">
    <property type="protein sequence ID" value="PVD31343.1"/>
    <property type="molecule type" value="Genomic_DNA"/>
</dbReference>
<sequence length="572" mass="62791">MSDSEIVGFHEDNQINIVGNLQPSASQKTGTNIPRELRLNSPPQGRRKQKTSGTRDHITPPRDPCSCVYLALVLAGAGFLLPYNSFITAVDYYQKRYPGSTIVFDMSLTYIVVAFVSVIINNALIEVLRMPVRITFGYILSFITLMCIALCDLWFELFPADIAYRVTLTAVGVVAVGSTVQQSSFYGYTSMLPSRYTQAVMTGESLAGVLVSANRILTKALLNDERINTIIFFCVSIGILLACFVVFHVARRSNFVKFYVMLCAATADNLDHKEKKLTSQLSYTEDVSLVDFQDQESNQRYGVLVIHSPSEVNRAFQPPEIAGSGDRTGHRPSQATSMAGCDEETCLSQVSEVTFTQSQSYKIHVPKVSAIKRGLLTRYEVSRSVWPYMLSICLAYFVTLCLFPGIESEVVSCTLGTWMPVIMMAAFNLSDVIGKILASIPCDWPPGRLLLCTFCRVLCVPLLMLCASPRLHPVIAGEAWPIVFSLVLGLSNGYFGSVPIILAPEHVPDEQREICGNIMTLSYSLGLTTGSAAAYLLDYWLGPVMTIDPCAPAVHNVTSSLVYQSSSTVGPP</sequence>
<dbReference type="Pfam" id="PF01733">
    <property type="entry name" value="Nucleoside_tran"/>
    <property type="match status" value="2"/>
</dbReference>
<evidence type="ECO:0000256" key="4">
    <source>
        <dbReference type="ARBA" id="ARBA00022692"/>
    </source>
</evidence>
<evidence type="ECO:0000256" key="7">
    <source>
        <dbReference type="SAM" id="MobiDB-lite"/>
    </source>
</evidence>
<name>A0A2T7PD42_POMCA</name>
<evidence type="ECO:0000313" key="9">
    <source>
        <dbReference type="EMBL" id="PVD31343.1"/>
    </source>
</evidence>
<dbReference type="Proteomes" id="UP000245119">
    <property type="component" value="Linkage Group LG4"/>
</dbReference>
<feature type="transmembrane region" description="Helical" evidence="8">
    <location>
        <begin position="418"/>
        <end position="437"/>
    </location>
</feature>
<dbReference type="PANTHER" id="PTHR10332">
    <property type="entry name" value="EQUILIBRATIVE NUCLEOSIDE TRANSPORTER"/>
    <property type="match status" value="1"/>
</dbReference>
<comment type="caution">
    <text evidence="9">The sequence shown here is derived from an EMBL/GenBank/DDBJ whole genome shotgun (WGS) entry which is preliminary data.</text>
</comment>
<feature type="transmembrane region" description="Helical" evidence="8">
    <location>
        <begin position="136"/>
        <end position="155"/>
    </location>
</feature>
<dbReference type="OrthoDB" id="10014563at2759"/>
<dbReference type="Gene3D" id="1.20.1250.20">
    <property type="entry name" value="MFS general substrate transporter like domains"/>
    <property type="match status" value="1"/>
</dbReference>
<organism evidence="9 10">
    <name type="scientific">Pomacea canaliculata</name>
    <name type="common">Golden apple snail</name>
    <dbReference type="NCBI Taxonomy" id="400727"/>
    <lineage>
        <taxon>Eukaryota</taxon>
        <taxon>Metazoa</taxon>
        <taxon>Spiralia</taxon>
        <taxon>Lophotrochozoa</taxon>
        <taxon>Mollusca</taxon>
        <taxon>Gastropoda</taxon>
        <taxon>Caenogastropoda</taxon>
        <taxon>Architaenioglossa</taxon>
        <taxon>Ampullarioidea</taxon>
        <taxon>Ampullariidae</taxon>
        <taxon>Pomacea</taxon>
    </lineage>
</organism>
<dbReference type="AlphaFoldDB" id="A0A2T7PD42"/>
<evidence type="ECO:0000256" key="2">
    <source>
        <dbReference type="ARBA" id="ARBA00007965"/>
    </source>
</evidence>
<dbReference type="GO" id="GO:0005886">
    <property type="term" value="C:plasma membrane"/>
    <property type="evidence" value="ECO:0007669"/>
    <property type="project" value="TreeGrafter"/>
</dbReference>
<dbReference type="PANTHER" id="PTHR10332:SF10">
    <property type="entry name" value="EQUILIBRATIVE NUCLEOSIDE TRANSPORTER 4"/>
    <property type="match status" value="1"/>
</dbReference>
<dbReference type="GO" id="GO:0008504">
    <property type="term" value="F:monoamine transmembrane transporter activity"/>
    <property type="evidence" value="ECO:0007669"/>
    <property type="project" value="TreeGrafter"/>
</dbReference>
<evidence type="ECO:0000313" key="10">
    <source>
        <dbReference type="Proteomes" id="UP000245119"/>
    </source>
</evidence>
<reference evidence="9 10" key="1">
    <citation type="submission" date="2018-04" db="EMBL/GenBank/DDBJ databases">
        <title>The genome of golden apple snail Pomacea canaliculata provides insight into stress tolerance and invasive adaptation.</title>
        <authorList>
            <person name="Liu C."/>
            <person name="Liu B."/>
            <person name="Ren Y."/>
            <person name="Zhang Y."/>
            <person name="Wang H."/>
            <person name="Li S."/>
            <person name="Jiang F."/>
            <person name="Yin L."/>
            <person name="Zhang G."/>
            <person name="Qian W."/>
            <person name="Fan W."/>
        </authorList>
    </citation>
    <scope>NUCLEOTIDE SEQUENCE [LARGE SCALE GENOMIC DNA]</scope>
    <source>
        <strain evidence="9">SZHN2017</strain>
        <tissue evidence="9">Muscle</tissue>
    </source>
</reference>
<keyword evidence="5 8" id="KW-1133">Transmembrane helix</keyword>
<feature type="region of interest" description="Disordered" evidence="7">
    <location>
        <begin position="20"/>
        <end position="59"/>
    </location>
</feature>
<evidence type="ECO:0000256" key="8">
    <source>
        <dbReference type="SAM" id="Phobius"/>
    </source>
</evidence>
<dbReference type="GO" id="GO:0005337">
    <property type="term" value="F:nucleoside transmembrane transporter activity"/>
    <property type="evidence" value="ECO:0007669"/>
    <property type="project" value="InterPro"/>
</dbReference>
<protein>
    <recommendedName>
        <fullName evidence="11">Equilibrative nucleoside transporter 4</fullName>
    </recommendedName>
</protein>
<evidence type="ECO:0000256" key="6">
    <source>
        <dbReference type="ARBA" id="ARBA00023136"/>
    </source>
</evidence>
<feature type="compositionally biased region" description="Polar residues" evidence="7">
    <location>
        <begin position="20"/>
        <end position="32"/>
    </location>
</feature>
<dbReference type="SUPFAM" id="SSF103473">
    <property type="entry name" value="MFS general substrate transporter"/>
    <property type="match status" value="1"/>
</dbReference>
<keyword evidence="6 8" id="KW-0472">Membrane</keyword>
<dbReference type="InterPro" id="IPR002259">
    <property type="entry name" value="Eqnu_transpt"/>
</dbReference>
<feature type="transmembrane region" description="Helical" evidence="8">
    <location>
        <begin position="102"/>
        <end position="124"/>
    </location>
</feature>
<accession>A0A2T7PD42</accession>
<keyword evidence="3" id="KW-0813">Transport</keyword>
<feature type="transmembrane region" description="Helical" evidence="8">
    <location>
        <begin position="449"/>
        <end position="467"/>
    </location>
</feature>
<proteinExistence type="inferred from homology"/>
<gene>
    <name evidence="9" type="ORF">C0Q70_06755</name>
</gene>
<feature type="transmembrane region" description="Helical" evidence="8">
    <location>
        <begin position="68"/>
        <end position="90"/>
    </location>
</feature>
<evidence type="ECO:0008006" key="11">
    <source>
        <dbReference type="Google" id="ProtNLM"/>
    </source>
</evidence>
<evidence type="ECO:0000256" key="5">
    <source>
        <dbReference type="ARBA" id="ARBA00022989"/>
    </source>
</evidence>
<feature type="transmembrane region" description="Helical" evidence="8">
    <location>
        <begin position="385"/>
        <end position="406"/>
    </location>
</feature>
<dbReference type="InterPro" id="IPR036259">
    <property type="entry name" value="MFS_trans_sf"/>
</dbReference>
<feature type="transmembrane region" description="Helical" evidence="8">
    <location>
        <begin position="479"/>
        <end position="502"/>
    </location>
</feature>
<comment type="subcellular location">
    <subcellularLocation>
        <location evidence="1">Membrane</location>
        <topology evidence="1">Multi-pass membrane protein</topology>
    </subcellularLocation>
</comment>
<comment type="similarity">
    <text evidence="2">Belongs to the SLC29A/ENT transporter (TC 2.A.57) family.</text>
</comment>